<dbReference type="InParanoid" id="A0A067P5N6"/>
<name>A0A067P5N6_9AGAM</name>
<dbReference type="EMBL" id="KL197763">
    <property type="protein sequence ID" value="KDQ50223.1"/>
    <property type="molecule type" value="Genomic_DNA"/>
</dbReference>
<accession>A0A067P5N6</accession>
<dbReference type="HOGENOM" id="CLU_2455044_0_0_1"/>
<gene>
    <name evidence="2" type="ORF">JAAARDRAFT_588301</name>
</gene>
<feature type="region of interest" description="Disordered" evidence="1">
    <location>
        <begin position="26"/>
        <end position="59"/>
    </location>
</feature>
<evidence type="ECO:0000313" key="3">
    <source>
        <dbReference type="Proteomes" id="UP000027265"/>
    </source>
</evidence>
<evidence type="ECO:0000256" key="1">
    <source>
        <dbReference type="SAM" id="MobiDB-lite"/>
    </source>
</evidence>
<organism evidence="2 3">
    <name type="scientific">Jaapia argillacea MUCL 33604</name>
    <dbReference type="NCBI Taxonomy" id="933084"/>
    <lineage>
        <taxon>Eukaryota</taxon>
        <taxon>Fungi</taxon>
        <taxon>Dikarya</taxon>
        <taxon>Basidiomycota</taxon>
        <taxon>Agaricomycotina</taxon>
        <taxon>Agaricomycetes</taxon>
        <taxon>Agaricomycetidae</taxon>
        <taxon>Jaapiales</taxon>
        <taxon>Jaapiaceae</taxon>
        <taxon>Jaapia</taxon>
    </lineage>
</organism>
<dbReference type="AlphaFoldDB" id="A0A067P5N6"/>
<protein>
    <submittedName>
        <fullName evidence="2">Uncharacterized protein</fullName>
    </submittedName>
</protein>
<sequence>MNDQIESFFDGQGEVIVTHAPFLTPEHLKTHPKPSQGTVYNPSISSQDPSPPPVHPASRPQAFVATCQVLIFASQAALPLRGNPHLCQS</sequence>
<proteinExistence type="predicted"/>
<dbReference type="Proteomes" id="UP000027265">
    <property type="component" value="Unassembled WGS sequence"/>
</dbReference>
<reference evidence="3" key="1">
    <citation type="journal article" date="2014" name="Proc. Natl. Acad. Sci. U.S.A.">
        <title>Extensive sampling of basidiomycete genomes demonstrates inadequacy of the white-rot/brown-rot paradigm for wood decay fungi.</title>
        <authorList>
            <person name="Riley R."/>
            <person name="Salamov A.A."/>
            <person name="Brown D.W."/>
            <person name="Nagy L.G."/>
            <person name="Floudas D."/>
            <person name="Held B.W."/>
            <person name="Levasseur A."/>
            <person name="Lombard V."/>
            <person name="Morin E."/>
            <person name="Otillar R."/>
            <person name="Lindquist E.A."/>
            <person name="Sun H."/>
            <person name="LaButti K.M."/>
            <person name="Schmutz J."/>
            <person name="Jabbour D."/>
            <person name="Luo H."/>
            <person name="Baker S.E."/>
            <person name="Pisabarro A.G."/>
            <person name="Walton J.D."/>
            <person name="Blanchette R.A."/>
            <person name="Henrissat B."/>
            <person name="Martin F."/>
            <person name="Cullen D."/>
            <person name="Hibbett D.S."/>
            <person name="Grigoriev I.V."/>
        </authorList>
    </citation>
    <scope>NUCLEOTIDE SEQUENCE [LARGE SCALE GENOMIC DNA]</scope>
    <source>
        <strain evidence="3">MUCL 33604</strain>
    </source>
</reference>
<keyword evidence="3" id="KW-1185">Reference proteome</keyword>
<evidence type="ECO:0000313" key="2">
    <source>
        <dbReference type="EMBL" id="KDQ50223.1"/>
    </source>
</evidence>